<dbReference type="EMBL" id="JAGIOJ010000001">
    <property type="protein sequence ID" value="MBP2399257.1"/>
    <property type="molecule type" value="Genomic_DNA"/>
</dbReference>
<dbReference type="RefSeq" id="WP_188948654.1">
    <property type="nucleotide sequence ID" value="NZ_BMPH01000008.1"/>
</dbReference>
<evidence type="ECO:0000313" key="2">
    <source>
        <dbReference type="Proteomes" id="UP001195422"/>
    </source>
</evidence>
<dbReference type="Proteomes" id="UP001195422">
    <property type="component" value="Unassembled WGS sequence"/>
</dbReference>
<organism evidence="1 2">
    <name type="scientific">Glutamicibacter protophormiae</name>
    <name type="common">Brevibacterium protophormiae</name>
    <dbReference type="NCBI Taxonomy" id="37930"/>
    <lineage>
        <taxon>Bacteria</taxon>
        <taxon>Bacillati</taxon>
        <taxon>Actinomycetota</taxon>
        <taxon>Actinomycetes</taxon>
        <taxon>Micrococcales</taxon>
        <taxon>Micrococcaceae</taxon>
        <taxon>Glutamicibacter</taxon>
    </lineage>
</organism>
<gene>
    <name evidence="1" type="ORF">JOF39_002338</name>
</gene>
<protein>
    <submittedName>
        <fullName evidence="1">Uncharacterized protein</fullName>
    </submittedName>
</protein>
<comment type="caution">
    <text evidence="1">The sequence shown here is derived from an EMBL/GenBank/DDBJ whole genome shotgun (WGS) entry which is preliminary data.</text>
</comment>
<proteinExistence type="predicted"/>
<evidence type="ECO:0000313" key="1">
    <source>
        <dbReference type="EMBL" id="MBP2399257.1"/>
    </source>
</evidence>
<accession>A0ABS4XRX0</accession>
<keyword evidence="2" id="KW-1185">Reference proteome</keyword>
<reference evidence="1 2" key="1">
    <citation type="submission" date="2021-03" db="EMBL/GenBank/DDBJ databases">
        <title>Sequencing the genomes of 1000 actinobacteria strains.</title>
        <authorList>
            <person name="Klenk H.-P."/>
        </authorList>
    </citation>
    <scope>NUCLEOTIDE SEQUENCE [LARGE SCALE GENOMIC DNA]</scope>
    <source>
        <strain evidence="1 2">DSM 20168</strain>
    </source>
</reference>
<name>A0ABS4XRX0_GLUPR</name>
<sequence>MPYAPADQSWAMTTALLRGAASDPVLARASSRIGAMLATPPEIFADPAVQQRIGPHLSAPRYPAQAPSRKELLQVLAEARGSLETPALRAS</sequence>